<sequence>MSSLVFQRQIKLLSFHLWAEAIELNLVLYLSLCFIIKVKKSLLFSFQLVGQTVVRNTGNARKRTITLGHHNRIKVQKGDAIGLFYPKHAGLYPAGIQYDECSVRLNGPYGSHYESVTESGKPTSYKKGKNYLFRAVREKKICRIYSLNAIIL</sequence>
<dbReference type="Proteomes" id="UP001217089">
    <property type="component" value="Unassembled WGS sequence"/>
</dbReference>
<comment type="caution">
    <text evidence="1">The sequence shown here is derived from an EMBL/GenBank/DDBJ whole genome shotgun (WGS) entry which is preliminary data.</text>
</comment>
<reference evidence="1 2" key="1">
    <citation type="submission" date="2022-12" db="EMBL/GenBank/DDBJ databases">
        <title>Chromosome-level genome of Tegillarca granosa.</title>
        <authorList>
            <person name="Kim J."/>
        </authorList>
    </citation>
    <scope>NUCLEOTIDE SEQUENCE [LARGE SCALE GENOMIC DNA]</scope>
    <source>
        <strain evidence="1">Teg-2019</strain>
        <tissue evidence="1">Adductor muscle</tissue>
    </source>
</reference>
<protein>
    <submittedName>
        <fullName evidence="1">Uncharacterized protein</fullName>
    </submittedName>
</protein>
<gene>
    <name evidence="1" type="ORF">KUTeg_016136</name>
</gene>
<organism evidence="1 2">
    <name type="scientific">Tegillarca granosa</name>
    <name type="common">Malaysian cockle</name>
    <name type="synonym">Anadara granosa</name>
    <dbReference type="NCBI Taxonomy" id="220873"/>
    <lineage>
        <taxon>Eukaryota</taxon>
        <taxon>Metazoa</taxon>
        <taxon>Spiralia</taxon>
        <taxon>Lophotrochozoa</taxon>
        <taxon>Mollusca</taxon>
        <taxon>Bivalvia</taxon>
        <taxon>Autobranchia</taxon>
        <taxon>Pteriomorphia</taxon>
        <taxon>Arcoida</taxon>
        <taxon>Arcoidea</taxon>
        <taxon>Arcidae</taxon>
        <taxon>Tegillarca</taxon>
    </lineage>
</organism>
<accession>A0ABQ9ENU9</accession>
<keyword evidence="2" id="KW-1185">Reference proteome</keyword>
<proteinExistence type="predicted"/>
<dbReference type="EMBL" id="JARBDR010000813">
    <property type="protein sequence ID" value="KAJ8305591.1"/>
    <property type="molecule type" value="Genomic_DNA"/>
</dbReference>
<name>A0ABQ9ENU9_TEGGR</name>
<evidence type="ECO:0000313" key="2">
    <source>
        <dbReference type="Proteomes" id="UP001217089"/>
    </source>
</evidence>
<evidence type="ECO:0000313" key="1">
    <source>
        <dbReference type="EMBL" id="KAJ8305591.1"/>
    </source>
</evidence>